<dbReference type="FunFam" id="3.40.30.10:FF:000035">
    <property type="entry name" value="hematopoietic prostaglandin D synthase"/>
    <property type="match status" value="1"/>
</dbReference>
<dbReference type="GO" id="GO:0005212">
    <property type="term" value="F:structural constituent of eye lens"/>
    <property type="evidence" value="ECO:0007669"/>
    <property type="project" value="UniProtKB-KW"/>
</dbReference>
<dbReference type="InterPro" id="IPR036282">
    <property type="entry name" value="Glutathione-S-Trfase_C_sf"/>
</dbReference>
<evidence type="ECO:0000313" key="7">
    <source>
        <dbReference type="RefSeq" id="XP_055894994.1"/>
    </source>
</evidence>
<evidence type="ECO:0000256" key="2">
    <source>
        <dbReference type="ARBA" id="ARBA00022613"/>
    </source>
</evidence>
<dbReference type="Gene3D" id="1.20.1050.10">
    <property type="match status" value="1"/>
</dbReference>
<dbReference type="GeneID" id="106061850"/>
<dbReference type="PANTHER" id="PTHR11571">
    <property type="entry name" value="GLUTATHIONE S-TRANSFERASE"/>
    <property type="match status" value="1"/>
</dbReference>
<comment type="similarity">
    <text evidence="1">Belongs to the GST superfamily.</text>
</comment>
<dbReference type="Gene3D" id="3.40.30.10">
    <property type="entry name" value="Glutaredoxin"/>
    <property type="match status" value="1"/>
</dbReference>
<evidence type="ECO:0000256" key="3">
    <source>
        <dbReference type="ARBA" id="ARBA00049616"/>
    </source>
</evidence>
<dbReference type="RefSeq" id="XP_055894994.1">
    <property type="nucleotide sequence ID" value="XM_056039019.1"/>
</dbReference>
<gene>
    <name evidence="7" type="primary">LOC106061850</name>
</gene>
<dbReference type="SFLD" id="SFLDG01205">
    <property type="entry name" value="AMPS.1"/>
    <property type="match status" value="1"/>
</dbReference>
<feature type="domain" description="GST C-terminal" evidence="5">
    <location>
        <begin position="88"/>
        <end position="210"/>
    </location>
</feature>
<dbReference type="FunFam" id="1.20.1050.10:FF:000030">
    <property type="entry name" value="Glutathione S-transferase S1"/>
    <property type="match status" value="1"/>
</dbReference>
<feature type="domain" description="GST N-terminal" evidence="4">
    <location>
        <begin position="9"/>
        <end position="86"/>
    </location>
</feature>
<proteinExistence type="inferred from homology"/>
<dbReference type="CDD" id="cd03039">
    <property type="entry name" value="GST_N_Sigma_like"/>
    <property type="match status" value="1"/>
</dbReference>
<dbReference type="Pfam" id="PF02798">
    <property type="entry name" value="GST_N"/>
    <property type="match status" value="1"/>
</dbReference>
<dbReference type="InterPro" id="IPR040079">
    <property type="entry name" value="Glutathione_S-Trfase"/>
</dbReference>
<dbReference type="InterPro" id="IPR004045">
    <property type="entry name" value="Glutathione_S-Trfase_N"/>
</dbReference>
<dbReference type="PROSITE" id="PS50404">
    <property type="entry name" value="GST_NTER"/>
    <property type="match status" value="1"/>
</dbReference>
<dbReference type="PANTHER" id="PTHR11571:SF150">
    <property type="entry name" value="GLUTATHIONE S-TRANSFERASE"/>
    <property type="match status" value="1"/>
</dbReference>
<accession>A0A9W3B6C7</accession>
<reference evidence="7" key="1">
    <citation type="submission" date="2025-08" db="UniProtKB">
        <authorList>
            <consortium name="RefSeq"/>
        </authorList>
    </citation>
    <scope>IDENTIFICATION</scope>
</reference>
<dbReference type="OMA" id="SDIYIDW"/>
<dbReference type="InterPro" id="IPR004046">
    <property type="entry name" value="GST_C"/>
</dbReference>
<name>A0A9W3B6C7_BIOGL</name>
<evidence type="ECO:0000259" key="5">
    <source>
        <dbReference type="PROSITE" id="PS50405"/>
    </source>
</evidence>
<dbReference type="SUPFAM" id="SSF52833">
    <property type="entry name" value="Thioredoxin-like"/>
    <property type="match status" value="1"/>
</dbReference>
<dbReference type="CDD" id="cd03192">
    <property type="entry name" value="GST_C_Sigma_like"/>
    <property type="match status" value="1"/>
</dbReference>
<dbReference type="PROSITE" id="PS50405">
    <property type="entry name" value="GST_CTER"/>
    <property type="match status" value="1"/>
</dbReference>
<evidence type="ECO:0000313" key="6">
    <source>
        <dbReference type="Proteomes" id="UP001165740"/>
    </source>
</evidence>
<evidence type="ECO:0000259" key="4">
    <source>
        <dbReference type="PROSITE" id="PS50404"/>
    </source>
</evidence>
<dbReference type="Pfam" id="PF14497">
    <property type="entry name" value="GST_C_3"/>
    <property type="match status" value="1"/>
</dbReference>
<dbReference type="InterPro" id="IPR036249">
    <property type="entry name" value="Thioredoxin-like_sf"/>
</dbReference>
<organism evidence="6 7">
    <name type="scientific">Biomphalaria glabrata</name>
    <name type="common">Bloodfluke planorb</name>
    <name type="synonym">Freshwater snail</name>
    <dbReference type="NCBI Taxonomy" id="6526"/>
    <lineage>
        <taxon>Eukaryota</taxon>
        <taxon>Metazoa</taxon>
        <taxon>Spiralia</taxon>
        <taxon>Lophotrochozoa</taxon>
        <taxon>Mollusca</taxon>
        <taxon>Gastropoda</taxon>
        <taxon>Heterobranchia</taxon>
        <taxon>Euthyneura</taxon>
        <taxon>Panpulmonata</taxon>
        <taxon>Hygrophila</taxon>
        <taxon>Lymnaeoidea</taxon>
        <taxon>Planorbidae</taxon>
        <taxon>Biomphalaria</taxon>
    </lineage>
</organism>
<sequence length="210" mass="23851">MCHKEMAPQNIKIIYFDARGRAEVSRLMLAAAGQKFEDVRHTKETWPTEKPNTPFGQLPVIEIDGKRFAQSVAIANYVAREFGFYGKTNLEGLEIDQVVQLGMDFLSAAVKSYHEKDEAKKAELNKSLKEVEAPKYLAFFEKLLKESGTGYFVGEALTLADFFVYDLTYAFGKRGVLSLDSYPLLQELQNKVESNEKIKAYLAERKETEN</sequence>
<dbReference type="SFLD" id="SFLDG00363">
    <property type="entry name" value="AMPS_(cytGST):_Alpha-__Mu-__Pi"/>
    <property type="match status" value="1"/>
</dbReference>
<dbReference type="Proteomes" id="UP001165740">
    <property type="component" value="Chromosome 8"/>
</dbReference>
<dbReference type="AlphaFoldDB" id="A0A9W3B6C7"/>
<dbReference type="OrthoDB" id="414243at2759"/>
<comment type="function">
    <text evidence="3">S-crystallins are structural components of squids and octopi eye lens. Contains relatively little if any GST activity.</text>
</comment>
<dbReference type="InterPro" id="IPR010987">
    <property type="entry name" value="Glutathione-S-Trfase_C-like"/>
</dbReference>
<dbReference type="InterPro" id="IPR050213">
    <property type="entry name" value="GST_superfamily"/>
</dbReference>
<dbReference type="GO" id="GO:0006749">
    <property type="term" value="P:glutathione metabolic process"/>
    <property type="evidence" value="ECO:0007669"/>
    <property type="project" value="TreeGrafter"/>
</dbReference>
<protein>
    <submittedName>
        <fullName evidence="7">Probable glutathione S-transferase 7 isoform X1</fullName>
    </submittedName>
</protein>
<keyword evidence="2" id="KW-0273">Eye lens protein</keyword>
<dbReference type="SFLD" id="SFLDS00019">
    <property type="entry name" value="Glutathione_Transferase_(cytos"/>
    <property type="match status" value="1"/>
</dbReference>
<keyword evidence="6" id="KW-1185">Reference proteome</keyword>
<evidence type="ECO:0000256" key="1">
    <source>
        <dbReference type="ARBA" id="ARBA00007409"/>
    </source>
</evidence>
<dbReference type="GO" id="GO:0004364">
    <property type="term" value="F:glutathione transferase activity"/>
    <property type="evidence" value="ECO:0007669"/>
    <property type="project" value="TreeGrafter"/>
</dbReference>
<dbReference type="SUPFAM" id="SSF47616">
    <property type="entry name" value="GST C-terminal domain-like"/>
    <property type="match status" value="1"/>
</dbReference>